<keyword evidence="1" id="KW-0472">Membrane</keyword>
<gene>
    <name evidence="2" type="ORF">S03H2_43520</name>
</gene>
<feature type="transmembrane region" description="Helical" evidence="1">
    <location>
        <begin position="126"/>
        <end position="148"/>
    </location>
</feature>
<keyword evidence="1" id="KW-0812">Transmembrane</keyword>
<sequence length="270" mass="29853">VEITGRFLTPVMKIVGLPGESGLVWATAMVTNIYGGLVVFFSLAMKTPFTIAQVTILCTMILIAHSMPIELRIAQKAGVQLWFMLVLRVFGAFILGWILNVIYSSFHFLQEEVTILWKPGNEDPSLLYWIVCQLKGYGVIFLIILVLISLMRVFKKLGVINRLNKLLEPLLRILGMSKAAAPLTIIGMTLGVSYGGGLIINEAKSGVLSKRDIFLSLSLMGLSHSLIEDTLLMVAMGASLSGVLLGRVLFTIVVMFILIKCIKRLSEYRF</sequence>
<dbReference type="EMBL" id="BARU01027155">
    <property type="protein sequence ID" value="GAH71041.1"/>
    <property type="molecule type" value="Genomic_DNA"/>
</dbReference>
<feature type="non-terminal residue" evidence="2">
    <location>
        <position position="1"/>
    </location>
</feature>
<feature type="transmembrane region" description="Helical" evidence="1">
    <location>
        <begin position="231"/>
        <end position="259"/>
    </location>
</feature>
<comment type="caution">
    <text evidence="2">The sequence shown here is derived from an EMBL/GenBank/DDBJ whole genome shotgun (WGS) entry which is preliminary data.</text>
</comment>
<reference evidence="2" key="1">
    <citation type="journal article" date="2014" name="Front. Microbiol.">
        <title>High frequency of phylogenetically diverse reductive dehalogenase-homologous genes in deep subseafloor sedimentary metagenomes.</title>
        <authorList>
            <person name="Kawai M."/>
            <person name="Futagami T."/>
            <person name="Toyoda A."/>
            <person name="Takaki Y."/>
            <person name="Nishi S."/>
            <person name="Hori S."/>
            <person name="Arai W."/>
            <person name="Tsubouchi T."/>
            <person name="Morono Y."/>
            <person name="Uchiyama I."/>
            <person name="Ito T."/>
            <person name="Fujiyama A."/>
            <person name="Inagaki F."/>
            <person name="Takami H."/>
        </authorList>
    </citation>
    <scope>NUCLEOTIDE SEQUENCE</scope>
    <source>
        <strain evidence="2">Expedition CK06-06</strain>
    </source>
</reference>
<organism evidence="2">
    <name type="scientific">marine sediment metagenome</name>
    <dbReference type="NCBI Taxonomy" id="412755"/>
    <lineage>
        <taxon>unclassified sequences</taxon>
        <taxon>metagenomes</taxon>
        <taxon>ecological metagenomes</taxon>
    </lineage>
</organism>
<dbReference type="AlphaFoldDB" id="X1HLN8"/>
<evidence type="ECO:0008006" key="3">
    <source>
        <dbReference type="Google" id="ProtNLM"/>
    </source>
</evidence>
<protein>
    <recommendedName>
        <fullName evidence="3">Nucleoside transporter/FeoB GTPase Gate domain-containing protein</fullName>
    </recommendedName>
</protein>
<feature type="transmembrane region" description="Helical" evidence="1">
    <location>
        <begin position="50"/>
        <end position="69"/>
    </location>
</feature>
<keyword evidence="1" id="KW-1133">Transmembrane helix</keyword>
<proteinExistence type="predicted"/>
<feature type="transmembrane region" description="Helical" evidence="1">
    <location>
        <begin position="179"/>
        <end position="200"/>
    </location>
</feature>
<name>X1HLN8_9ZZZZ</name>
<evidence type="ECO:0000313" key="2">
    <source>
        <dbReference type="EMBL" id="GAH71041.1"/>
    </source>
</evidence>
<feature type="non-terminal residue" evidence="2">
    <location>
        <position position="270"/>
    </location>
</feature>
<feature type="transmembrane region" description="Helical" evidence="1">
    <location>
        <begin position="22"/>
        <end position="44"/>
    </location>
</feature>
<feature type="transmembrane region" description="Helical" evidence="1">
    <location>
        <begin position="81"/>
        <end position="106"/>
    </location>
</feature>
<evidence type="ECO:0000256" key="1">
    <source>
        <dbReference type="SAM" id="Phobius"/>
    </source>
</evidence>
<accession>X1HLN8</accession>